<keyword evidence="5" id="KW-1185">Reference proteome</keyword>
<dbReference type="OrthoDB" id="6417325at2759"/>
<evidence type="ECO:0000256" key="2">
    <source>
        <dbReference type="ARBA" id="ARBA00023002"/>
    </source>
</evidence>
<dbReference type="EMBL" id="BMAW01120986">
    <property type="protein sequence ID" value="GFT92051.1"/>
    <property type="molecule type" value="Genomic_DNA"/>
</dbReference>
<protein>
    <recommendedName>
        <fullName evidence="6">Dehydrogenase/reductase SDR family member 11</fullName>
    </recommendedName>
</protein>
<organism evidence="4 5">
    <name type="scientific">Nephila pilipes</name>
    <name type="common">Giant wood spider</name>
    <name type="synonym">Nephila maculata</name>
    <dbReference type="NCBI Taxonomy" id="299642"/>
    <lineage>
        <taxon>Eukaryota</taxon>
        <taxon>Metazoa</taxon>
        <taxon>Ecdysozoa</taxon>
        <taxon>Arthropoda</taxon>
        <taxon>Chelicerata</taxon>
        <taxon>Arachnida</taxon>
        <taxon>Araneae</taxon>
        <taxon>Araneomorphae</taxon>
        <taxon>Entelegynae</taxon>
        <taxon>Araneoidea</taxon>
        <taxon>Nephilidae</taxon>
        <taxon>Nephila</taxon>
    </lineage>
</organism>
<accession>A0A8X6Q1Z8</accession>
<dbReference type="Pfam" id="PF00106">
    <property type="entry name" value="adh_short"/>
    <property type="match status" value="1"/>
</dbReference>
<dbReference type="GO" id="GO:0016616">
    <property type="term" value="F:oxidoreductase activity, acting on the CH-OH group of donors, NAD or NADP as acceptor"/>
    <property type="evidence" value="ECO:0007669"/>
    <property type="project" value="UniProtKB-ARBA"/>
</dbReference>
<evidence type="ECO:0008006" key="6">
    <source>
        <dbReference type="Google" id="ProtNLM"/>
    </source>
</evidence>
<dbReference type="AlphaFoldDB" id="A0A8X6Q1Z8"/>
<dbReference type="SUPFAM" id="SSF51735">
    <property type="entry name" value="NAD(P)-binding Rossmann-fold domains"/>
    <property type="match status" value="1"/>
</dbReference>
<evidence type="ECO:0000256" key="1">
    <source>
        <dbReference type="ARBA" id="ARBA00006484"/>
    </source>
</evidence>
<dbReference type="InterPro" id="IPR002347">
    <property type="entry name" value="SDR_fam"/>
</dbReference>
<comment type="caution">
    <text evidence="4">The sequence shown here is derived from an EMBL/GenBank/DDBJ whole genome shotgun (WGS) entry which is preliminary data.</text>
</comment>
<evidence type="ECO:0000256" key="3">
    <source>
        <dbReference type="RuleBase" id="RU000363"/>
    </source>
</evidence>
<dbReference type="PANTHER" id="PTHR43115">
    <property type="entry name" value="DEHYDROGENASE/REDUCTASE SDR FAMILY MEMBER 11"/>
    <property type="match status" value="1"/>
</dbReference>
<dbReference type="PRINTS" id="PR00081">
    <property type="entry name" value="GDHRDH"/>
</dbReference>
<evidence type="ECO:0000313" key="4">
    <source>
        <dbReference type="EMBL" id="GFT92051.1"/>
    </source>
</evidence>
<dbReference type="PANTHER" id="PTHR43115:SF4">
    <property type="entry name" value="DEHYDROGENASE_REDUCTASE SDR FAMILY MEMBER 11"/>
    <property type="match status" value="1"/>
</dbReference>
<name>A0A8X6Q1Z8_NEPPI</name>
<reference evidence="4" key="1">
    <citation type="submission" date="2020-08" db="EMBL/GenBank/DDBJ databases">
        <title>Multicomponent nature underlies the extraordinary mechanical properties of spider dragline silk.</title>
        <authorList>
            <person name="Kono N."/>
            <person name="Nakamura H."/>
            <person name="Mori M."/>
            <person name="Yoshida Y."/>
            <person name="Ohtoshi R."/>
            <person name="Malay A.D."/>
            <person name="Moran D.A.P."/>
            <person name="Tomita M."/>
            <person name="Numata K."/>
            <person name="Arakawa K."/>
        </authorList>
    </citation>
    <scope>NUCLEOTIDE SEQUENCE</scope>
</reference>
<keyword evidence="2" id="KW-0560">Oxidoreductase</keyword>
<proteinExistence type="inferred from homology"/>
<dbReference type="FunFam" id="3.40.50.720:FF:000047">
    <property type="entry name" value="NADP-dependent L-serine/L-allo-threonine dehydrogenase"/>
    <property type="match status" value="1"/>
</dbReference>
<dbReference type="InterPro" id="IPR036291">
    <property type="entry name" value="NAD(P)-bd_dom_sf"/>
</dbReference>
<sequence length="258" mass="28228">MERWNGRVALVTGASVGIGAGLCRALVAHGMVVVGCARKVEKIRAIAEEDVVKAGPGKLVAIKCDLNQESEIHALFDEIRKTFGRLDVCINNAGLSHDAPLLSGSTSDWRNMLDVNIMALCICTQEAVKLMREKGIDDGQIIHISSMGGHRLPSAGMLGANFYCGTKFMVRALTEGLRRELKALNSRIRIASISPGMVETEFFDHYLKNDPTRNAKDIFKSMQALQAKDIADSVLYIMGTPPHVEVHDILMRPLEQAT</sequence>
<comment type="similarity">
    <text evidence="1 3">Belongs to the short-chain dehydrogenases/reductases (SDR) family.</text>
</comment>
<dbReference type="Proteomes" id="UP000887013">
    <property type="component" value="Unassembled WGS sequence"/>
</dbReference>
<evidence type="ECO:0000313" key="5">
    <source>
        <dbReference type="Proteomes" id="UP000887013"/>
    </source>
</evidence>
<dbReference type="Gene3D" id="3.40.50.720">
    <property type="entry name" value="NAD(P)-binding Rossmann-like Domain"/>
    <property type="match status" value="1"/>
</dbReference>
<dbReference type="PRINTS" id="PR00080">
    <property type="entry name" value="SDRFAMILY"/>
</dbReference>
<gene>
    <name evidence="4" type="primary">DHRS11</name>
    <name evidence="4" type="ORF">NPIL_676911</name>
</gene>